<gene>
    <name evidence="5" type="ORF">KL86PLE_110098</name>
</gene>
<dbReference type="InterPro" id="IPR036291">
    <property type="entry name" value="NAD(P)-bd_dom_sf"/>
</dbReference>
<evidence type="ECO:0000313" key="5">
    <source>
        <dbReference type="EMBL" id="SCM73514.1"/>
    </source>
</evidence>
<evidence type="ECO:0000256" key="2">
    <source>
        <dbReference type="ARBA" id="ARBA00023002"/>
    </source>
</evidence>
<name>A0A212L7G1_9HYPH</name>
<dbReference type="InterPro" id="IPR020904">
    <property type="entry name" value="Sc_DH/Rdtase_CS"/>
</dbReference>
<evidence type="ECO:0000259" key="4">
    <source>
        <dbReference type="SMART" id="SM00822"/>
    </source>
</evidence>
<dbReference type="InterPro" id="IPR002347">
    <property type="entry name" value="SDR_fam"/>
</dbReference>
<dbReference type="InterPro" id="IPR057326">
    <property type="entry name" value="KR_dom"/>
</dbReference>
<dbReference type="SUPFAM" id="SSF51735">
    <property type="entry name" value="NAD(P)-binding Rossmann-fold domains"/>
    <property type="match status" value="1"/>
</dbReference>
<dbReference type="EMBL" id="FMJD01000003">
    <property type="protein sequence ID" value="SCM73514.1"/>
    <property type="molecule type" value="Genomic_DNA"/>
</dbReference>
<dbReference type="PROSITE" id="PS00061">
    <property type="entry name" value="ADH_SHORT"/>
    <property type="match status" value="1"/>
</dbReference>
<reference evidence="5" key="1">
    <citation type="submission" date="2016-08" db="EMBL/GenBank/DDBJ databases">
        <authorList>
            <person name="Seilhamer J.J."/>
        </authorList>
    </citation>
    <scope>NUCLEOTIDE SEQUENCE</scope>
    <source>
        <strain evidence="5">86</strain>
    </source>
</reference>
<keyword evidence="2 5" id="KW-0560">Oxidoreductase</keyword>
<evidence type="ECO:0000256" key="3">
    <source>
        <dbReference type="RuleBase" id="RU000363"/>
    </source>
</evidence>
<proteinExistence type="inferred from homology"/>
<dbReference type="FunFam" id="3.40.50.720:FF:000047">
    <property type="entry name" value="NADP-dependent L-serine/L-allo-threonine dehydrogenase"/>
    <property type="match status" value="1"/>
</dbReference>
<accession>A0A212L7G1</accession>
<evidence type="ECO:0000256" key="1">
    <source>
        <dbReference type="ARBA" id="ARBA00006484"/>
    </source>
</evidence>
<comment type="similarity">
    <text evidence="1 3">Belongs to the short-chain dehydrogenases/reductases (SDR) family.</text>
</comment>
<feature type="domain" description="Ketoreductase" evidence="4">
    <location>
        <begin position="8"/>
        <end position="192"/>
    </location>
</feature>
<dbReference type="PANTHER" id="PTHR43115">
    <property type="entry name" value="DEHYDROGENASE/REDUCTASE SDR FAMILY MEMBER 11"/>
    <property type="match status" value="1"/>
</dbReference>
<organism evidence="5">
    <name type="scientific">uncultured Pleomorphomonas sp</name>
    <dbReference type="NCBI Taxonomy" id="442121"/>
    <lineage>
        <taxon>Bacteria</taxon>
        <taxon>Pseudomonadati</taxon>
        <taxon>Pseudomonadota</taxon>
        <taxon>Alphaproteobacteria</taxon>
        <taxon>Hyphomicrobiales</taxon>
        <taxon>Pleomorphomonadaceae</taxon>
        <taxon>Pleomorphomonas</taxon>
        <taxon>environmental samples</taxon>
    </lineage>
</organism>
<dbReference type="PRINTS" id="PR00080">
    <property type="entry name" value="SDRFAMILY"/>
</dbReference>
<dbReference type="PANTHER" id="PTHR43115:SF4">
    <property type="entry name" value="DEHYDROGENASE_REDUCTASE SDR FAMILY MEMBER 11"/>
    <property type="match status" value="1"/>
</dbReference>
<protein>
    <submittedName>
        <fullName evidence="5">Putative enzyme</fullName>
        <ecNumber evidence="5">1.-.-.-</ecNumber>
    </submittedName>
</protein>
<dbReference type="SMART" id="SM00822">
    <property type="entry name" value="PKS_KR"/>
    <property type="match status" value="1"/>
</dbReference>
<dbReference type="Gene3D" id="3.40.50.720">
    <property type="entry name" value="NAD(P)-binding Rossmann-like Domain"/>
    <property type="match status" value="1"/>
</dbReference>
<dbReference type="PRINTS" id="PR00081">
    <property type="entry name" value="GDHRDH"/>
</dbReference>
<sequence>MIMSIDGKVALITGASSGIGAATALKLAAAGVKVAIAARRIDRLEALKTEIVEKGGEALALEMDVTDMSSVEHGVKKLIETYGSIDILFNNAGIMPVSEIDQFKTGEWNAMVDINIKGVLNATAAVLPQMIEQHSGHVFNTSSIAGRKVFGPGFAVYSATKFAVTAFSEGLRMEVGRKHNIRVTCIQPGGVTTELPEQTTDPDKRRQLDAYRSQVRFLDPSDIADAVVFAAQAPAHVNVAELFILPIEQA</sequence>
<dbReference type="EC" id="1.-.-.-" evidence="5"/>
<dbReference type="AlphaFoldDB" id="A0A212L7G1"/>
<dbReference type="GO" id="GO:0016616">
    <property type="term" value="F:oxidoreductase activity, acting on the CH-OH group of donors, NAD or NADP as acceptor"/>
    <property type="evidence" value="ECO:0007669"/>
    <property type="project" value="UniProtKB-ARBA"/>
</dbReference>
<dbReference type="Pfam" id="PF00106">
    <property type="entry name" value="adh_short"/>
    <property type="match status" value="1"/>
</dbReference>